<comment type="caution">
    <text evidence="5">The sequence shown here is derived from an EMBL/GenBank/DDBJ whole genome shotgun (WGS) entry which is preliminary data.</text>
</comment>
<keyword evidence="2" id="KW-0547">Nucleotide-binding</keyword>
<accession>A0A1S2VQK5</accession>
<evidence type="ECO:0000313" key="6">
    <source>
        <dbReference type="Proteomes" id="UP000181790"/>
    </source>
</evidence>
<evidence type="ECO:0000259" key="4">
    <source>
        <dbReference type="PROSITE" id="PS50893"/>
    </source>
</evidence>
<dbReference type="PROSITE" id="PS00211">
    <property type="entry name" value="ABC_TRANSPORTER_1"/>
    <property type="match status" value="1"/>
</dbReference>
<protein>
    <submittedName>
        <fullName evidence="5">ABC transporter</fullName>
    </submittedName>
</protein>
<dbReference type="GO" id="GO:0016887">
    <property type="term" value="F:ATP hydrolysis activity"/>
    <property type="evidence" value="ECO:0007669"/>
    <property type="project" value="InterPro"/>
</dbReference>
<keyword evidence="1" id="KW-0813">Transport</keyword>
<dbReference type="Gene3D" id="3.40.50.300">
    <property type="entry name" value="P-loop containing nucleotide triphosphate hydrolases"/>
    <property type="match status" value="1"/>
</dbReference>
<dbReference type="AlphaFoldDB" id="A0A1S2VQK5"/>
<dbReference type="OrthoDB" id="9802264at2"/>
<dbReference type="SUPFAM" id="SSF52540">
    <property type="entry name" value="P-loop containing nucleoside triphosphate hydrolases"/>
    <property type="match status" value="1"/>
</dbReference>
<evidence type="ECO:0000313" key="5">
    <source>
        <dbReference type="EMBL" id="OIN61063.1"/>
    </source>
</evidence>
<dbReference type="RefSeq" id="WP_071501568.1">
    <property type="nucleotide sequence ID" value="NZ_MORL01000001.1"/>
</dbReference>
<dbReference type="PROSITE" id="PS50893">
    <property type="entry name" value="ABC_TRANSPORTER_2"/>
    <property type="match status" value="1"/>
</dbReference>
<evidence type="ECO:0000256" key="1">
    <source>
        <dbReference type="ARBA" id="ARBA00022448"/>
    </source>
</evidence>
<gene>
    <name evidence="5" type="ORF">BLX24_03030</name>
</gene>
<dbReference type="InterPro" id="IPR017871">
    <property type="entry name" value="ABC_transporter-like_CS"/>
</dbReference>
<dbReference type="InterPro" id="IPR003593">
    <property type="entry name" value="AAA+_ATPase"/>
</dbReference>
<proteinExistence type="predicted"/>
<sequence length="266" mass="29039">MIDVQLTYPRLFSEGAGMLAIKLQVPEKQLVAVVGASGSGKTTLLRLLAGLEKPQSGAITVQGQTWLDTAARISLPPQKRSIGFVFQDSALFPNMTVLENIRFAAAGSPLISSLIESVGLQPFIHQKPDKLSGGQRQRVALARALVRRPQVLLLDEPFAALDESSGAELRQTLLHLHQAWGTTTLLVSHHADDVRTLADRVIRLEYGKIISDVPVPLKTASQEIIRTLTFDHDTQTWVIGTDTTLLRSSNPVWGQYKPGDVFPLPA</sequence>
<dbReference type="InterPro" id="IPR003439">
    <property type="entry name" value="ABC_transporter-like_ATP-bd"/>
</dbReference>
<dbReference type="InterPro" id="IPR027417">
    <property type="entry name" value="P-loop_NTPase"/>
</dbReference>
<dbReference type="Proteomes" id="UP000181790">
    <property type="component" value="Unassembled WGS sequence"/>
</dbReference>
<name>A0A1S2VQK5_9BACT</name>
<evidence type="ECO:0000256" key="3">
    <source>
        <dbReference type="ARBA" id="ARBA00022840"/>
    </source>
</evidence>
<organism evidence="5 6">
    <name type="scientific">Arsenicibacter rosenii</name>
    <dbReference type="NCBI Taxonomy" id="1750698"/>
    <lineage>
        <taxon>Bacteria</taxon>
        <taxon>Pseudomonadati</taxon>
        <taxon>Bacteroidota</taxon>
        <taxon>Cytophagia</taxon>
        <taxon>Cytophagales</taxon>
        <taxon>Spirosomataceae</taxon>
        <taxon>Arsenicibacter</taxon>
    </lineage>
</organism>
<dbReference type="GO" id="GO:0005524">
    <property type="term" value="F:ATP binding"/>
    <property type="evidence" value="ECO:0007669"/>
    <property type="project" value="UniProtKB-KW"/>
</dbReference>
<dbReference type="PANTHER" id="PTHR42781:SF4">
    <property type="entry name" value="SPERMIDINE_PUTRESCINE IMPORT ATP-BINDING PROTEIN POTA"/>
    <property type="match status" value="1"/>
</dbReference>
<dbReference type="InterPro" id="IPR050093">
    <property type="entry name" value="ABC_SmlMolc_Importer"/>
</dbReference>
<reference evidence="5 6" key="1">
    <citation type="submission" date="2016-10" db="EMBL/GenBank/DDBJ databases">
        <title>Arsenicibacter rosenii gen. nov., sp. nov., an efficient arsenic-methylating bacterium isolated from an arsenic-contaminated paddy soil.</title>
        <authorList>
            <person name="Huang K."/>
        </authorList>
    </citation>
    <scope>NUCLEOTIDE SEQUENCE [LARGE SCALE GENOMIC DNA]</scope>
    <source>
        <strain evidence="5 6">SM-1</strain>
    </source>
</reference>
<dbReference type="EMBL" id="MORL01000001">
    <property type="protein sequence ID" value="OIN61063.1"/>
    <property type="molecule type" value="Genomic_DNA"/>
</dbReference>
<evidence type="ECO:0000256" key="2">
    <source>
        <dbReference type="ARBA" id="ARBA00022741"/>
    </source>
</evidence>
<dbReference type="SMART" id="SM00382">
    <property type="entry name" value="AAA"/>
    <property type="match status" value="1"/>
</dbReference>
<keyword evidence="6" id="KW-1185">Reference proteome</keyword>
<dbReference type="Pfam" id="PF00005">
    <property type="entry name" value="ABC_tran"/>
    <property type="match status" value="1"/>
</dbReference>
<keyword evidence="3" id="KW-0067">ATP-binding</keyword>
<feature type="domain" description="ABC transporter" evidence="4">
    <location>
        <begin position="2"/>
        <end position="231"/>
    </location>
</feature>
<dbReference type="PANTHER" id="PTHR42781">
    <property type="entry name" value="SPERMIDINE/PUTRESCINE IMPORT ATP-BINDING PROTEIN POTA"/>
    <property type="match status" value="1"/>
</dbReference>